<protein>
    <submittedName>
        <fullName evidence="1">Uncharacterized protein</fullName>
    </submittedName>
</protein>
<reference evidence="2" key="1">
    <citation type="submission" date="2016-10" db="EMBL/GenBank/DDBJ databases">
        <authorList>
            <person name="Varghese N."/>
            <person name="Submissions S."/>
        </authorList>
    </citation>
    <scope>NUCLEOTIDE SEQUENCE [LARGE SCALE GENOMIC DNA]</scope>
    <source>
        <strain evidence="2">DSM 46136</strain>
    </source>
</reference>
<dbReference type="Proteomes" id="UP000199546">
    <property type="component" value="Unassembled WGS sequence"/>
</dbReference>
<dbReference type="RefSeq" id="WP_093584003.1">
    <property type="nucleotide sequence ID" value="NZ_FPBA01000029.1"/>
</dbReference>
<dbReference type="EMBL" id="FPBA01000029">
    <property type="protein sequence ID" value="SFU04673.1"/>
    <property type="molecule type" value="Genomic_DNA"/>
</dbReference>
<name>A0A1I7CZ30_9ACTN</name>
<keyword evidence="2" id="KW-1185">Reference proteome</keyword>
<accession>A0A1I7CZ30</accession>
<organism evidence="1 2">
    <name type="scientific">Geodermatophilus amargosae</name>
    <dbReference type="NCBI Taxonomy" id="1296565"/>
    <lineage>
        <taxon>Bacteria</taxon>
        <taxon>Bacillati</taxon>
        <taxon>Actinomycetota</taxon>
        <taxon>Actinomycetes</taxon>
        <taxon>Geodermatophilales</taxon>
        <taxon>Geodermatophilaceae</taxon>
        <taxon>Geodermatophilus</taxon>
    </lineage>
</organism>
<sequence length="98" mass="10634">MTAGIDWADEDEVVPPWWMPDWPPLDLAEVAALAALVRAALDAMPAADRLVLDLAWRAGRSSVRFDYGDRFGEYVVIASVADRDVVRVPRAGLGGPGE</sequence>
<proteinExistence type="predicted"/>
<evidence type="ECO:0000313" key="1">
    <source>
        <dbReference type="EMBL" id="SFU04673.1"/>
    </source>
</evidence>
<dbReference type="STRING" id="1296565.SAMN05660657_05062"/>
<gene>
    <name evidence="1" type="ORF">SAMN05660657_05062</name>
</gene>
<evidence type="ECO:0000313" key="2">
    <source>
        <dbReference type="Proteomes" id="UP000199546"/>
    </source>
</evidence>
<dbReference type="AlphaFoldDB" id="A0A1I7CZ30"/>